<evidence type="ECO:0000313" key="2">
    <source>
        <dbReference type="Proteomes" id="UP001160390"/>
    </source>
</evidence>
<dbReference type="InterPro" id="IPR022085">
    <property type="entry name" value="OpdG"/>
</dbReference>
<dbReference type="EMBL" id="CABFNP030001261">
    <property type="protein sequence ID" value="CAI6095059.1"/>
    <property type="molecule type" value="Genomic_DNA"/>
</dbReference>
<gene>
    <name evidence="1" type="ORF">CCHLO57077_00007712</name>
</gene>
<dbReference type="Proteomes" id="UP001160390">
    <property type="component" value="Unassembled WGS sequence"/>
</dbReference>
<accession>A0AA35MED9</accession>
<sequence>MLEHYGPWTDLPGFGISIRDSWNHSPTFELDAEDNGEFTLPEWLNLNSPIARVFNAKGKRFGNFAIWELRNGLEEDASDAGSAAAADARVLVAAE</sequence>
<dbReference type="InterPro" id="IPR053204">
    <property type="entry name" value="Oxopyrrolidines_Biosynth-assoc"/>
</dbReference>
<evidence type="ECO:0000313" key="1">
    <source>
        <dbReference type="EMBL" id="CAI6095059.1"/>
    </source>
</evidence>
<protein>
    <submittedName>
        <fullName evidence="1">Uncharacterized protein</fullName>
    </submittedName>
</protein>
<dbReference type="PANTHER" id="PTHR38797">
    <property type="entry name" value="NUCLEAR PORE COMPLEX PROTEIN NUP85-RELATED"/>
    <property type="match status" value="1"/>
</dbReference>
<dbReference type="Pfam" id="PF12311">
    <property type="entry name" value="DUF3632"/>
    <property type="match status" value="1"/>
</dbReference>
<proteinExistence type="predicted"/>
<name>A0AA35MED9_9HYPO</name>
<keyword evidence="2" id="KW-1185">Reference proteome</keyword>
<organism evidence="1 2">
    <name type="scientific">Clonostachys chloroleuca</name>
    <dbReference type="NCBI Taxonomy" id="1926264"/>
    <lineage>
        <taxon>Eukaryota</taxon>
        <taxon>Fungi</taxon>
        <taxon>Dikarya</taxon>
        <taxon>Ascomycota</taxon>
        <taxon>Pezizomycotina</taxon>
        <taxon>Sordariomycetes</taxon>
        <taxon>Hypocreomycetidae</taxon>
        <taxon>Hypocreales</taxon>
        <taxon>Bionectriaceae</taxon>
        <taxon>Clonostachys</taxon>
    </lineage>
</organism>
<comment type="caution">
    <text evidence="1">The sequence shown here is derived from an EMBL/GenBank/DDBJ whole genome shotgun (WGS) entry which is preliminary data.</text>
</comment>
<reference evidence="1" key="1">
    <citation type="submission" date="2023-01" db="EMBL/GenBank/DDBJ databases">
        <authorList>
            <person name="Piombo E."/>
        </authorList>
    </citation>
    <scope>NUCLEOTIDE SEQUENCE</scope>
</reference>
<dbReference type="PANTHER" id="PTHR38797:SF4">
    <property type="entry name" value="NUCLEAR PORE COMPLEX PROTEIN NUP85"/>
    <property type="match status" value="1"/>
</dbReference>
<dbReference type="AlphaFoldDB" id="A0AA35MED9"/>